<dbReference type="OMA" id="LESCNGI"/>
<dbReference type="PANTHER" id="PTHR36045">
    <property type="entry name" value="OS04G0558500 PROTEIN"/>
    <property type="match status" value="1"/>
</dbReference>
<feature type="compositionally biased region" description="Acidic residues" evidence="2">
    <location>
        <begin position="13"/>
        <end position="25"/>
    </location>
</feature>
<name>A0A7N1A8A3_KALFE</name>
<feature type="coiled-coil region" evidence="1">
    <location>
        <begin position="70"/>
        <end position="97"/>
    </location>
</feature>
<keyword evidence="1" id="KW-0175">Coiled coil</keyword>
<dbReference type="Gramene" id="Kaladp1295s0029.1.v1.1">
    <property type="protein sequence ID" value="Kaladp1295s0029.1.v1.1"/>
    <property type="gene ID" value="Kaladp1295s0029.v1.1"/>
</dbReference>
<accession>A0A7N1A8A3</accession>
<dbReference type="EnsemblPlants" id="Kaladp1295s0029.1.v1.1">
    <property type="protein sequence ID" value="Kaladp1295s0029.1.v1.1"/>
    <property type="gene ID" value="Kaladp1295s0029.v1.1"/>
</dbReference>
<organism evidence="3 4">
    <name type="scientific">Kalanchoe fedtschenkoi</name>
    <name type="common">Lavender scallops</name>
    <name type="synonym">South American air plant</name>
    <dbReference type="NCBI Taxonomy" id="63787"/>
    <lineage>
        <taxon>Eukaryota</taxon>
        <taxon>Viridiplantae</taxon>
        <taxon>Streptophyta</taxon>
        <taxon>Embryophyta</taxon>
        <taxon>Tracheophyta</taxon>
        <taxon>Spermatophyta</taxon>
        <taxon>Magnoliopsida</taxon>
        <taxon>eudicotyledons</taxon>
        <taxon>Gunneridae</taxon>
        <taxon>Pentapetalae</taxon>
        <taxon>Saxifragales</taxon>
        <taxon>Crassulaceae</taxon>
        <taxon>Kalanchoe</taxon>
    </lineage>
</organism>
<evidence type="ECO:0000313" key="4">
    <source>
        <dbReference type="Proteomes" id="UP000594263"/>
    </source>
</evidence>
<proteinExistence type="predicted"/>
<reference evidence="3" key="1">
    <citation type="submission" date="2021-01" db="UniProtKB">
        <authorList>
            <consortium name="EnsemblPlants"/>
        </authorList>
    </citation>
    <scope>IDENTIFICATION</scope>
</reference>
<dbReference type="PANTHER" id="PTHR36045:SF2">
    <property type="entry name" value="OS04G0558500 PROTEIN"/>
    <property type="match status" value="1"/>
</dbReference>
<dbReference type="AlphaFoldDB" id="A0A7N1A8A3"/>
<evidence type="ECO:0000313" key="3">
    <source>
        <dbReference type="EnsemblPlants" id="Kaladp1295s0029.1.v1.1"/>
    </source>
</evidence>
<sequence>MASSGSLEKRSEEEDTGLDDVEELESEVNEMARKIMEYRSSLPELLKAGFASLLEARIPVVALPDKETGASDKDGALRNLEAEIDQETSEKIRLLKQKISSNAAAMPVVLKRMNECIARIEKLDSCKFTVNPVFKRKRNN</sequence>
<dbReference type="Proteomes" id="UP000594263">
    <property type="component" value="Unplaced"/>
</dbReference>
<protein>
    <submittedName>
        <fullName evidence="3">Uncharacterized protein</fullName>
    </submittedName>
</protein>
<feature type="region of interest" description="Disordered" evidence="2">
    <location>
        <begin position="1"/>
        <end position="25"/>
    </location>
</feature>
<evidence type="ECO:0000256" key="1">
    <source>
        <dbReference type="SAM" id="Coils"/>
    </source>
</evidence>
<keyword evidence="4" id="KW-1185">Reference proteome</keyword>
<evidence type="ECO:0000256" key="2">
    <source>
        <dbReference type="SAM" id="MobiDB-lite"/>
    </source>
</evidence>